<keyword evidence="2" id="KW-1185">Reference proteome</keyword>
<dbReference type="Proteomes" id="UP000195080">
    <property type="component" value="Chromosome"/>
</dbReference>
<gene>
    <name evidence="1" type="ORF">A5866_001366</name>
</gene>
<reference evidence="2" key="1">
    <citation type="submission" date="2017-05" db="EMBL/GenBank/DDBJ databases">
        <title>The Genome Sequence of EEnterococcus faecalis 9F2_4866.</title>
        <authorList>
            <consortium name="The Broad Institute Genomics Platform"/>
            <consortium name="The Broad Institute Genomic Center for Infectious Diseases"/>
            <person name="Earl A."/>
            <person name="Manson A."/>
            <person name="Schwartman J."/>
            <person name="Gilmore M."/>
            <person name="Abouelleil A."/>
            <person name="Cao P."/>
            <person name="Chapman S."/>
            <person name="Cusick C."/>
            <person name="Shea T."/>
            <person name="Young S."/>
            <person name="Neafsey D."/>
            <person name="Nusbaum C."/>
            <person name="Birren B."/>
        </authorList>
    </citation>
    <scope>NUCLEOTIDE SEQUENCE [LARGE SCALE GENOMIC DNA]</scope>
    <source>
        <strain evidence="2">12C11_DIV0727</strain>
    </source>
</reference>
<dbReference type="EMBL" id="CP147248">
    <property type="protein sequence ID" value="WYJ86288.1"/>
    <property type="molecule type" value="Genomic_DNA"/>
</dbReference>
<organism evidence="1 2">
    <name type="scientific">Candidatus Enterococcus lemimoniae</name>
    <dbReference type="NCBI Taxonomy" id="1834167"/>
    <lineage>
        <taxon>Bacteria</taxon>
        <taxon>Bacillati</taxon>
        <taxon>Bacillota</taxon>
        <taxon>Bacilli</taxon>
        <taxon>Lactobacillales</taxon>
        <taxon>Enterococcaceae</taxon>
        <taxon>Enterococcus</taxon>
    </lineage>
</organism>
<sequence length="560" mass="65083">MALNQEQIEMKAVNLLETTLQETSTLQTDFRSNDKTPIVDGSIRVYQIEEGQNRSKKSFVSQVFVQIKGTTLDRIAKTKKYSVDVDDLNAFKKIGGGIYFVVYIKKNEEKIFFKTLSPLDLKEMDLSKKTKTLTFYEFPSDPKEMNAEVKNFILHRDMQTPNVLSLDIPFDKFNKLTTKIVASKNRIDEVLNRGIPLYYTKTEGINIPVGMTIPNSKFTMRELSVRTLKGLKLEYKVFSRENKIVIYIDNFIKMTFDNGKFNFNFDLTQLKSFDAVVRGGDIVSEILTNGYFIDESLIELPKIFNKEHSEELKKVLKKISLNKELYLLLKNLDIYTDFDLFSLSELNLKDLNSLLNISRKNTVKEIGIKELKLEDRLYYLLVGPDELENMYSIDDRYVMQIGTDGVKGVLPSLSITQNLEYVANFSFAKTLSNIENLYSNDKRHEDYITIYALAIIETYDRSKKIEFLELAKSITELLYSNSSSNINLINYLQVISRERDLSIFEKNQLFELEKVTDMNEEKICIDILLSRNNVKKKIDSLEKIERDKILSWPIIRLLKY</sequence>
<protein>
    <recommendedName>
        <fullName evidence="3">DUF4365 domain-containing protein</fullName>
    </recommendedName>
</protein>
<evidence type="ECO:0000313" key="1">
    <source>
        <dbReference type="EMBL" id="WYJ86288.1"/>
    </source>
</evidence>
<evidence type="ECO:0000313" key="2">
    <source>
        <dbReference type="Proteomes" id="UP000195080"/>
    </source>
</evidence>
<evidence type="ECO:0008006" key="3">
    <source>
        <dbReference type="Google" id="ProtNLM"/>
    </source>
</evidence>
<name>A0ABZ2T4I7_9ENTE</name>
<dbReference type="RefSeq" id="WP_086444002.1">
    <property type="nucleotide sequence ID" value="NZ_CP147248.1"/>
</dbReference>
<proteinExistence type="predicted"/>
<accession>A0ABZ2T4I7</accession>